<accession>A0A315VS13</accession>
<keyword evidence="11" id="KW-1185">Reference proteome</keyword>
<dbReference type="PANTHER" id="PTHR11915">
    <property type="entry name" value="SPECTRIN/FILAMIN RELATED CYTOSKELETAL PROTEIN"/>
    <property type="match status" value="1"/>
</dbReference>
<gene>
    <name evidence="10" type="ORF">CCH79_00001802</name>
</gene>
<dbReference type="Pfam" id="PF00307">
    <property type="entry name" value="CH"/>
    <property type="match status" value="2"/>
</dbReference>
<feature type="domain" description="Calponin-homology (CH)" evidence="8">
    <location>
        <begin position="36"/>
        <end position="140"/>
    </location>
</feature>
<evidence type="ECO:0000259" key="8">
    <source>
        <dbReference type="PROSITE" id="PS50021"/>
    </source>
</evidence>
<dbReference type="EMBL" id="NHOQ01001229">
    <property type="protein sequence ID" value="PWA26001.1"/>
    <property type="molecule type" value="Genomic_DNA"/>
</dbReference>
<dbReference type="SMART" id="SM00033">
    <property type="entry name" value="CH"/>
    <property type="match status" value="2"/>
</dbReference>
<comment type="similarity">
    <text evidence="1">Belongs to the alpha-actinin family.</text>
</comment>
<feature type="domain" description="EF-hand" evidence="9">
    <location>
        <begin position="1232"/>
        <end position="1267"/>
    </location>
</feature>
<feature type="region of interest" description="Disordered" evidence="7">
    <location>
        <begin position="492"/>
        <end position="521"/>
    </location>
</feature>
<feature type="coiled-coil region" evidence="6">
    <location>
        <begin position="270"/>
        <end position="297"/>
    </location>
</feature>
<keyword evidence="3" id="KW-0677">Repeat</keyword>
<evidence type="ECO:0000259" key="9">
    <source>
        <dbReference type="PROSITE" id="PS50222"/>
    </source>
</evidence>
<dbReference type="GO" id="GO:0003779">
    <property type="term" value="F:actin binding"/>
    <property type="evidence" value="ECO:0007669"/>
    <property type="project" value="UniProtKB-KW"/>
</dbReference>
<evidence type="ECO:0008006" key="12">
    <source>
        <dbReference type="Google" id="ProtNLM"/>
    </source>
</evidence>
<keyword evidence="4" id="KW-0106">Calcium</keyword>
<sequence length="1381" mass="156921">MMTQIETTVHYDNGYEDEYMLQEEEWDRDMLLDPAWEQQQRKVPWCNSHLRKAGTQIENIEEDFRNGLKLMLLLEVISGERLPKPDRGKMRFHKIANVNKALDFITSKGVKLVSIGAEEIVDGNVKMTLGMIWTIILRFAIQDISVEETSAKEGLLLWCQRKTAPYRNVNVQNFHVSWKDGLAFCALIHRHRPDLLDFSKLNKDDPLGNLNLAFDIAEKHLDIPKMLDAEDIINTPKPDERAIMTYVSCFYHAFAGAEQAETAANRICKVLGVNQENEKMMEEYERLASELLEWIRRTTPWLENRTPEKTMAEMQRKLEDFRDYRRQHKPPKVQEKCQLEINFNTLQTKLRISNRPAFMPSEGKMVSDITSAWQGLEQAEKGFEEWLLTEIRRLERLDHLAEKFRQKATNHENWASGKELILIQKDYETATLTEVRALLRKHEAFESDLAAHQDRVEQIAAIAQELNQLFLVVLFSWSVHSVPVQNDWGQSTVRTGKVNPGPQNAKTEGSRPMSSNPAGTSVSWVVVRPQRKSSFVRPSNQIRPAVSLVPNPPKLLPALKPEGPANLWSTEAPKELPLPTSDPEGPVASLPVAPLTELSPHPKLQNPFEILELTPPPPQNPKESALSIVDPPESLPLLPSNPEGPEVSWLVEPAKKVHFPSNPDMPLVPWKVGSPKNFPPPSVLEVSTDNWLADHLLKAQTLRNTKGTDTATKEMVAHPPTSKNAAVSWVVQPPKRKLLLQSPDPLVLTTDEHESDPFRAAVAQLGEMPLERFASYLPLTHDLILPPVVPEDLSPLKGGPEQGVSEGETEPLSYQESSYQGGELSRYASLYERGVSERETEDYIVPMYLYGAGGMPIGVMPPLPYLNQVVPNMFYLFLNGWLPDGTVSRMQTNYETDGDYTTQLDYHDIASVNQRCQSICDLWDKLGTLTQKRREALERAEKLLETIDQLFLEFAKRSAPFNNWMEGAMEDLQDMFIVHTIEEVQSLIAAHEQFKATMPEADAERQAILGIHNEVQKISQSYGIKANIINPYSTIMTEELLNKWEKVKKLVPQRDGSLQEEMARQHAHERLRRQFAAQANLIGPWIQARMEEIGRCSLEIGGTLEDQMTQLKQMEHVIIAYKPNIDKLEGDHQLIQESLVFDNKHTNYTMEHIRVGWELLLTTIARTINEIETQILTRDAKGISQQQMNEFRSSFNHFDRVQPYTIHTPGKKNGAMETDDFRACLISMGYDLGEVEFARIMMLVDPNATGIVSFQSFIDFMTRETADTDTAEQVVASFRILAADKPYIVVDELRRELPPEQAEYCIMRMPPYKGPGAPPGALDYTAFSTALYGERQCLIWTCSESKFESKLKQFLPDVAIQPHFALAGLHMKNASFLGKGF</sequence>
<evidence type="ECO:0000256" key="7">
    <source>
        <dbReference type="SAM" id="MobiDB-lite"/>
    </source>
</evidence>
<evidence type="ECO:0000313" key="10">
    <source>
        <dbReference type="EMBL" id="PWA26001.1"/>
    </source>
</evidence>
<dbReference type="SUPFAM" id="SSF47473">
    <property type="entry name" value="EF-hand"/>
    <property type="match status" value="2"/>
</dbReference>
<dbReference type="FunFam" id="1.20.58.60:FF:000003">
    <property type="entry name" value="Actinin, alpha 1"/>
    <property type="match status" value="1"/>
</dbReference>
<dbReference type="FunFam" id="1.10.418.10:FF:000001">
    <property type="entry name" value="Actinin alpha 1"/>
    <property type="match status" value="1"/>
</dbReference>
<dbReference type="GO" id="GO:0005509">
    <property type="term" value="F:calcium ion binding"/>
    <property type="evidence" value="ECO:0007669"/>
    <property type="project" value="InterPro"/>
</dbReference>
<dbReference type="InterPro" id="IPR018159">
    <property type="entry name" value="Spectrin/alpha-actinin"/>
</dbReference>
<evidence type="ECO:0000256" key="6">
    <source>
        <dbReference type="SAM" id="Coils"/>
    </source>
</evidence>
<dbReference type="CDD" id="cd21216">
    <property type="entry name" value="CH_ACTN_rpt2"/>
    <property type="match status" value="1"/>
</dbReference>
<dbReference type="Gene3D" id="1.10.238.10">
    <property type="entry name" value="EF-hand"/>
    <property type="match status" value="2"/>
</dbReference>
<dbReference type="Gene3D" id="1.20.58.60">
    <property type="match status" value="5"/>
</dbReference>
<dbReference type="SUPFAM" id="SSF46966">
    <property type="entry name" value="Spectrin repeat"/>
    <property type="match status" value="4"/>
</dbReference>
<dbReference type="PROSITE" id="PS50021">
    <property type="entry name" value="CH"/>
    <property type="match status" value="2"/>
</dbReference>
<dbReference type="FunFam" id="1.20.58.60:FF:000005">
    <property type="entry name" value="Actinin alpha 1"/>
    <property type="match status" value="1"/>
</dbReference>
<dbReference type="InterPro" id="IPR002048">
    <property type="entry name" value="EF_hand_dom"/>
</dbReference>
<dbReference type="SMART" id="SM00150">
    <property type="entry name" value="SPEC"/>
    <property type="match status" value="2"/>
</dbReference>
<dbReference type="InterPro" id="IPR002017">
    <property type="entry name" value="Spectrin_repeat"/>
</dbReference>
<dbReference type="CDD" id="cd21214">
    <property type="entry name" value="CH_ACTN_rpt1"/>
    <property type="match status" value="1"/>
</dbReference>
<dbReference type="InterPro" id="IPR011992">
    <property type="entry name" value="EF-hand-dom_pair"/>
</dbReference>
<dbReference type="InterPro" id="IPR036872">
    <property type="entry name" value="CH_dom_sf"/>
</dbReference>
<dbReference type="CDD" id="cd00051">
    <property type="entry name" value="EFh"/>
    <property type="match status" value="1"/>
</dbReference>
<dbReference type="Gene3D" id="1.10.418.10">
    <property type="entry name" value="Calponin-like domain"/>
    <property type="match status" value="2"/>
</dbReference>
<evidence type="ECO:0000256" key="3">
    <source>
        <dbReference type="ARBA" id="ARBA00022737"/>
    </source>
</evidence>
<dbReference type="InterPro" id="IPR001589">
    <property type="entry name" value="Actinin_actin-bd_CS"/>
</dbReference>
<dbReference type="Proteomes" id="UP000250572">
    <property type="component" value="Unassembled WGS sequence"/>
</dbReference>
<keyword evidence="5" id="KW-0009">Actin-binding</keyword>
<organism evidence="10 11">
    <name type="scientific">Gambusia affinis</name>
    <name type="common">Western mosquitofish</name>
    <name type="synonym">Heterandria affinis</name>
    <dbReference type="NCBI Taxonomy" id="33528"/>
    <lineage>
        <taxon>Eukaryota</taxon>
        <taxon>Metazoa</taxon>
        <taxon>Chordata</taxon>
        <taxon>Craniata</taxon>
        <taxon>Vertebrata</taxon>
        <taxon>Euteleostomi</taxon>
        <taxon>Actinopterygii</taxon>
        <taxon>Neopterygii</taxon>
        <taxon>Teleostei</taxon>
        <taxon>Neoteleostei</taxon>
        <taxon>Acanthomorphata</taxon>
        <taxon>Ovalentaria</taxon>
        <taxon>Atherinomorphae</taxon>
        <taxon>Cyprinodontiformes</taxon>
        <taxon>Poeciliidae</taxon>
        <taxon>Poeciliinae</taxon>
        <taxon>Gambusia</taxon>
    </lineage>
</organism>
<feature type="region of interest" description="Disordered" evidence="7">
    <location>
        <begin position="559"/>
        <end position="588"/>
    </location>
</feature>
<comment type="caution">
    <text evidence="10">The sequence shown here is derived from an EMBL/GenBank/DDBJ whole genome shotgun (WGS) entry which is preliminary data.</text>
</comment>
<keyword evidence="6" id="KW-0175">Coiled coil</keyword>
<dbReference type="CDD" id="cd00176">
    <property type="entry name" value="SPEC"/>
    <property type="match status" value="2"/>
</dbReference>
<keyword evidence="2" id="KW-0479">Metal-binding</keyword>
<dbReference type="Pfam" id="PF00435">
    <property type="entry name" value="Spectrin"/>
    <property type="match status" value="4"/>
</dbReference>
<evidence type="ECO:0000256" key="1">
    <source>
        <dbReference type="ARBA" id="ARBA00010255"/>
    </source>
</evidence>
<dbReference type="Pfam" id="PF08726">
    <property type="entry name" value="EFhand_Ca_insen"/>
    <property type="match status" value="1"/>
</dbReference>
<dbReference type="PROSITE" id="PS00020">
    <property type="entry name" value="ACTININ_2"/>
    <property type="match status" value="1"/>
</dbReference>
<evidence type="ECO:0000256" key="5">
    <source>
        <dbReference type="ARBA" id="ARBA00023203"/>
    </source>
</evidence>
<feature type="compositionally biased region" description="Polar residues" evidence="7">
    <location>
        <begin position="501"/>
        <end position="521"/>
    </location>
</feature>
<evidence type="ECO:0000313" key="11">
    <source>
        <dbReference type="Proteomes" id="UP000250572"/>
    </source>
</evidence>
<feature type="coiled-coil region" evidence="6">
    <location>
        <begin position="435"/>
        <end position="469"/>
    </location>
</feature>
<dbReference type="SMART" id="SM01184">
    <property type="entry name" value="efhand_Ca_insen"/>
    <property type="match status" value="1"/>
</dbReference>
<dbReference type="FunFam" id="1.20.58.60:FF:000002">
    <property type="entry name" value="Actinin, alpha 1"/>
    <property type="match status" value="1"/>
</dbReference>
<evidence type="ECO:0000256" key="4">
    <source>
        <dbReference type="ARBA" id="ARBA00022837"/>
    </source>
</evidence>
<feature type="region of interest" description="Disordered" evidence="7">
    <location>
        <begin position="792"/>
        <end position="818"/>
    </location>
</feature>
<evidence type="ECO:0000256" key="2">
    <source>
        <dbReference type="ARBA" id="ARBA00022723"/>
    </source>
</evidence>
<dbReference type="PROSITE" id="PS50222">
    <property type="entry name" value="EF_HAND_2"/>
    <property type="match status" value="1"/>
</dbReference>
<proteinExistence type="inferred from homology"/>
<feature type="coiled-coil region" evidence="6">
    <location>
        <begin position="926"/>
        <end position="953"/>
    </location>
</feature>
<feature type="domain" description="Calponin-homology (CH)" evidence="8">
    <location>
        <begin position="149"/>
        <end position="255"/>
    </location>
</feature>
<dbReference type="SUPFAM" id="SSF47576">
    <property type="entry name" value="Calponin-homology domain, CH-domain"/>
    <property type="match status" value="1"/>
</dbReference>
<dbReference type="FunFam" id="1.10.238.10:FF:000004">
    <property type="entry name" value="Actinin alpha 1"/>
    <property type="match status" value="1"/>
</dbReference>
<dbReference type="InterPro" id="IPR014837">
    <property type="entry name" value="EF-hand_Ca_insen"/>
</dbReference>
<name>A0A315VS13_GAMAF</name>
<protein>
    <recommendedName>
        <fullName evidence="12">Actinin, alpha 2b</fullName>
    </recommendedName>
</protein>
<dbReference type="FunFam" id="1.10.418.10:FF:000005">
    <property type="entry name" value="Actinin alpha 4"/>
    <property type="match status" value="1"/>
</dbReference>
<dbReference type="InterPro" id="IPR001715">
    <property type="entry name" value="CH_dom"/>
</dbReference>
<reference evidence="10 11" key="1">
    <citation type="journal article" date="2018" name="G3 (Bethesda)">
        <title>A High-Quality Reference Genome for the Invasive Mosquitofish Gambusia affinis Using a Chicago Library.</title>
        <authorList>
            <person name="Hoffberg S.L."/>
            <person name="Troendle N.J."/>
            <person name="Glenn T.C."/>
            <person name="Mahmud O."/>
            <person name="Louha S."/>
            <person name="Chalopin D."/>
            <person name="Bennetzen J.L."/>
            <person name="Mauricio R."/>
        </authorList>
    </citation>
    <scope>NUCLEOTIDE SEQUENCE [LARGE SCALE GENOMIC DNA]</scope>
    <source>
        <strain evidence="10">NE01/NJP1002.9</strain>
        <tissue evidence="10">Muscle</tissue>
    </source>
</reference>